<dbReference type="EMBL" id="CP090958">
    <property type="protein sequence ID" value="WGW10456.1"/>
    <property type="molecule type" value="Genomic_DNA"/>
</dbReference>
<dbReference type="InterPro" id="IPR003953">
    <property type="entry name" value="FAD-dep_OxRdtase_2_FAD-bd"/>
</dbReference>
<evidence type="ECO:0000256" key="1">
    <source>
        <dbReference type="ARBA" id="ARBA00001974"/>
    </source>
</evidence>
<keyword evidence="7" id="KW-0662">Pyridine nucleotide biosynthesis</keyword>
<dbReference type="InterPro" id="IPR015939">
    <property type="entry name" value="Fum_Rdtase/Succ_DH_flav-like_C"/>
</dbReference>
<evidence type="ECO:0000256" key="6">
    <source>
        <dbReference type="ARBA" id="ARBA00022630"/>
    </source>
</evidence>
<feature type="domain" description="Fumarate reductase/succinate dehydrogenase flavoprotein-like C-terminal" evidence="15">
    <location>
        <begin position="483"/>
        <end position="567"/>
    </location>
</feature>
<evidence type="ECO:0000256" key="11">
    <source>
        <dbReference type="ARBA" id="ARBA00030386"/>
    </source>
</evidence>
<evidence type="ECO:0000256" key="9">
    <source>
        <dbReference type="ARBA" id="ARBA00023002"/>
    </source>
</evidence>
<comment type="similarity">
    <text evidence="3">Belongs to the FAD-dependent oxidoreductase 2 family. NadB subfamily.</text>
</comment>
<comment type="cofactor">
    <cofactor evidence="1">
        <name>FAD</name>
        <dbReference type="ChEBI" id="CHEBI:57692"/>
    </cofactor>
</comment>
<comment type="function">
    <text evidence="10">Catalyzes the oxidation of L-aspartate to iminoaspartate, the first step in the de novo biosynthesis of NAD(+).</text>
</comment>
<dbReference type="InterPro" id="IPR027477">
    <property type="entry name" value="Succ_DH/fumarate_Rdtase_cat_sf"/>
</dbReference>
<accession>A0ABY8QPW9</accession>
<evidence type="ECO:0000256" key="10">
    <source>
        <dbReference type="ARBA" id="ARBA00029426"/>
    </source>
</evidence>
<evidence type="ECO:0000259" key="15">
    <source>
        <dbReference type="Pfam" id="PF02910"/>
    </source>
</evidence>
<dbReference type="Pfam" id="PF00890">
    <property type="entry name" value="FAD_binding_2"/>
    <property type="match status" value="1"/>
</dbReference>
<dbReference type="InterPro" id="IPR036188">
    <property type="entry name" value="FAD/NAD-bd_sf"/>
</dbReference>
<dbReference type="PRINTS" id="PR00411">
    <property type="entry name" value="PNDRDTASEI"/>
</dbReference>
<name>A0ABY8QPW9_9MICO</name>
<evidence type="ECO:0000313" key="17">
    <source>
        <dbReference type="Proteomes" id="UP001209083"/>
    </source>
</evidence>
<evidence type="ECO:0000256" key="13">
    <source>
        <dbReference type="SAM" id="MobiDB-lite"/>
    </source>
</evidence>
<dbReference type="Proteomes" id="UP001209083">
    <property type="component" value="Chromosome"/>
</dbReference>
<protein>
    <recommendedName>
        <fullName evidence="5">L-aspartate oxidase</fullName>
        <ecNumber evidence="4">1.4.3.16</ecNumber>
    </recommendedName>
    <alternativeName>
        <fullName evidence="11">Quinolinate synthase B</fullName>
    </alternativeName>
</protein>
<dbReference type="Gene3D" id="3.50.50.60">
    <property type="entry name" value="FAD/NAD(P)-binding domain"/>
    <property type="match status" value="1"/>
</dbReference>
<dbReference type="PANTHER" id="PTHR42716:SF2">
    <property type="entry name" value="L-ASPARTATE OXIDASE, CHLOROPLASTIC"/>
    <property type="match status" value="1"/>
</dbReference>
<evidence type="ECO:0000256" key="2">
    <source>
        <dbReference type="ARBA" id="ARBA00004950"/>
    </source>
</evidence>
<reference evidence="16 17" key="1">
    <citation type="submission" date="2023-05" db="EMBL/GenBank/DDBJ databases">
        <title>Lithophilousrod everest ZFBP1038 complete genpme.</title>
        <authorList>
            <person name="Tian M."/>
        </authorList>
    </citation>
    <scope>NUCLEOTIDE SEQUENCE [LARGE SCALE GENOMIC DNA]</scope>
    <source>
        <strain evidence="16 17">ZFBP1038</strain>
    </source>
</reference>
<evidence type="ECO:0000256" key="7">
    <source>
        <dbReference type="ARBA" id="ARBA00022642"/>
    </source>
</evidence>
<dbReference type="SUPFAM" id="SSF56425">
    <property type="entry name" value="Succinate dehydrogenase/fumarate reductase flavoprotein, catalytic domain"/>
    <property type="match status" value="1"/>
</dbReference>
<dbReference type="EC" id="1.4.3.16" evidence="4"/>
<dbReference type="Gene3D" id="3.90.700.10">
    <property type="entry name" value="Succinate dehydrogenase/fumarate reductase flavoprotein, catalytic domain"/>
    <property type="match status" value="1"/>
</dbReference>
<keyword evidence="6" id="KW-0285">Flavoprotein</keyword>
<evidence type="ECO:0000256" key="5">
    <source>
        <dbReference type="ARBA" id="ARBA00021901"/>
    </source>
</evidence>
<proteinExistence type="inferred from homology"/>
<dbReference type="PRINTS" id="PR00368">
    <property type="entry name" value="FADPNR"/>
</dbReference>
<sequence>MIVVVGSGIAGLSAALKARALGPVALVTKGTLSSSNSWFAQGGIAAALDKSDSPEAHLVDTLTAGGVLTDRSAASALCHDGPARVRELLDLGVPFDRAPGLEAAHSRPRILHAGGDSTGRAIQTALIDAITEADIDVRENTFLSNLCLRDGVVVGVELLNSQGEKQRISADSVILATGGAGQLFEHTTNPAGATGDGVAAAWRAGAVIGDAEFYQFHPTSLAVPDNFLVSEAVRGEGAVLVDESGHRFMHDVHPDAELAPRDVVARGIAAVMDEQGGRPVYLDATRLASPRGSVSSGRGSTSSEFLRARFPRIDEVCRLHGLDWSKEPIPVRPAAHYWMGGVRTDLWGRSSLPGLYVVGEAACTGVHGANRLASNSLLEGLVFAHRTVANIAGRSKQNVAVPGGAGDGGLEQTWPRWNAYRLESGAGAVDRASSHDVSSHGASVLGASVLGATSHDAPGHSATSPDAPGHSASSPAASATVRRSEIQRLMWTAAGLSRRRGQLDVAVKQLEAWHRDDNAPPATGALSVDDQVTTAETRNLSSLAMLVVTAAREREDSIGAHYRADFPPPSSAVASRQHFVKGPTC</sequence>
<dbReference type="SUPFAM" id="SSF46977">
    <property type="entry name" value="Succinate dehydrogenase/fumarate reductase flavoprotein C-terminal domain"/>
    <property type="match status" value="1"/>
</dbReference>
<dbReference type="InterPro" id="IPR037099">
    <property type="entry name" value="Fum_R/Succ_DH_flav-like_C_sf"/>
</dbReference>
<dbReference type="RefSeq" id="WP_349637235.1">
    <property type="nucleotide sequence ID" value="NZ_CP090958.1"/>
</dbReference>
<comment type="catalytic activity">
    <reaction evidence="12">
        <text>L-aspartate + O2 = iminosuccinate + H2O2</text>
        <dbReference type="Rhea" id="RHEA:25876"/>
        <dbReference type="ChEBI" id="CHEBI:15379"/>
        <dbReference type="ChEBI" id="CHEBI:16240"/>
        <dbReference type="ChEBI" id="CHEBI:29991"/>
        <dbReference type="ChEBI" id="CHEBI:77875"/>
        <dbReference type="EC" id="1.4.3.16"/>
    </reaction>
    <physiologicalReaction direction="left-to-right" evidence="12">
        <dbReference type="Rhea" id="RHEA:25877"/>
    </physiologicalReaction>
</comment>
<evidence type="ECO:0000256" key="3">
    <source>
        <dbReference type="ARBA" id="ARBA00008562"/>
    </source>
</evidence>
<keyword evidence="17" id="KW-1185">Reference proteome</keyword>
<evidence type="ECO:0000256" key="8">
    <source>
        <dbReference type="ARBA" id="ARBA00022827"/>
    </source>
</evidence>
<feature type="region of interest" description="Disordered" evidence="13">
    <location>
        <begin position="451"/>
        <end position="481"/>
    </location>
</feature>
<dbReference type="Gene3D" id="1.20.58.100">
    <property type="entry name" value="Fumarate reductase/succinate dehydrogenase flavoprotein-like, C-terminal domain"/>
    <property type="match status" value="1"/>
</dbReference>
<dbReference type="Pfam" id="PF02910">
    <property type="entry name" value="Succ_DH_flav_C"/>
    <property type="match status" value="1"/>
</dbReference>
<evidence type="ECO:0000256" key="12">
    <source>
        <dbReference type="ARBA" id="ARBA00048305"/>
    </source>
</evidence>
<evidence type="ECO:0000259" key="14">
    <source>
        <dbReference type="Pfam" id="PF00890"/>
    </source>
</evidence>
<keyword evidence="8" id="KW-0274">FAD</keyword>
<dbReference type="PANTHER" id="PTHR42716">
    <property type="entry name" value="L-ASPARTATE OXIDASE"/>
    <property type="match status" value="1"/>
</dbReference>
<dbReference type="InterPro" id="IPR005288">
    <property type="entry name" value="NadB"/>
</dbReference>
<feature type="domain" description="FAD-dependent oxidoreductase 2 FAD-binding" evidence="14">
    <location>
        <begin position="2"/>
        <end position="377"/>
    </location>
</feature>
<evidence type="ECO:0000256" key="4">
    <source>
        <dbReference type="ARBA" id="ARBA00012173"/>
    </source>
</evidence>
<organism evidence="16 17">
    <name type="scientific">Saxibacter everestensis</name>
    <dbReference type="NCBI Taxonomy" id="2909229"/>
    <lineage>
        <taxon>Bacteria</taxon>
        <taxon>Bacillati</taxon>
        <taxon>Actinomycetota</taxon>
        <taxon>Actinomycetes</taxon>
        <taxon>Micrococcales</taxon>
        <taxon>Brevibacteriaceae</taxon>
        <taxon>Saxibacter</taxon>
    </lineage>
</organism>
<feature type="compositionally biased region" description="Low complexity" evidence="13">
    <location>
        <begin position="464"/>
        <end position="479"/>
    </location>
</feature>
<gene>
    <name evidence="16" type="ORF">LWF01_09860</name>
</gene>
<dbReference type="SUPFAM" id="SSF51905">
    <property type="entry name" value="FAD/NAD(P)-binding domain"/>
    <property type="match status" value="1"/>
</dbReference>
<keyword evidence="9" id="KW-0560">Oxidoreductase</keyword>
<comment type="pathway">
    <text evidence="2">Cofactor biosynthesis; NAD(+) biosynthesis; iminoaspartate from L-aspartate (oxidase route): step 1/1.</text>
</comment>
<evidence type="ECO:0000313" key="16">
    <source>
        <dbReference type="EMBL" id="WGW10456.1"/>
    </source>
</evidence>